<sequence length="173" mass="19782">MPSAITKAQIQNLYAIASKTGVLESGNKDDNFHLLVHKLTGKNSVSKLNNMDFYKVKNSLMELQRDNQNSKSNNQAISKEIAKNISKKPKWYKKRPVEAITDAQIRKIWHLMYDLQNLSPSTATVGSRLKGIIKRQLKIDVDVKEPFVWLTSAHGYKLIEILKKYVQNKEDAI</sequence>
<reference evidence="1 2" key="1">
    <citation type="submission" date="2019-07" db="EMBL/GenBank/DDBJ databases">
        <title>Criibacterium bergeronii gen. nov., sp. nov. isolated from human clinical samples.</title>
        <authorList>
            <person name="Maheux A.F."/>
            <person name="Boudreau D.K."/>
            <person name="Berube E."/>
            <person name="Brodeur S."/>
            <person name="Bernard K.A."/>
            <person name="Abed J.Y."/>
            <person name="Ducrey E."/>
            <person name="Guay E.F."/>
            <person name="Raymond F."/>
            <person name="Corbeil J."/>
            <person name="Domingo M.-C."/>
            <person name="Roy P.H."/>
            <person name="Boissinot M."/>
            <person name="Tocheva E.I."/>
            <person name="Omar R.F."/>
        </authorList>
    </citation>
    <scope>NUCLEOTIDE SEQUENCE [LARGE SCALE GENOMIC DNA]</scope>
    <source>
        <strain evidence="1 2">CCRI-24246</strain>
    </source>
</reference>
<proteinExistence type="predicted"/>
<dbReference type="InterPro" id="IPR009363">
    <property type="entry name" value="Phage_Mu_Gp16"/>
</dbReference>
<protein>
    <submittedName>
        <fullName evidence="1">DUF1018 domain-containing protein</fullName>
    </submittedName>
</protein>
<comment type="caution">
    <text evidence="1">The sequence shown here is derived from an EMBL/GenBank/DDBJ whole genome shotgun (WGS) entry which is preliminary data.</text>
</comment>
<dbReference type="AlphaFoldDB" id="A0A552V719"/>
<dbReference type="RefSeq" id="WP_144398180.1">
    <property type="nucleotide sequence ID" value="NZ_VJXW01000007.1"/>
</dbReference>
<evidence type="ECO:0000313" key="2">
    <source>
        <dbReference type="Proteomes" id="UP000319424"/>
    </source>
</evidence>
<gene>
    <name evidence="1" type="ORF">FL857_06065</name>
</gene>
<accession>A0A552V719</accession>
<dbReference type="Proteomes" id="UP000319424">
    <property type="component" value="Unassembled WGS sequence"/>
</dbReference>
<organism evidence="1 2">
    <name type="scientific">Criibacterium bergeronii</name>
    <dbReference type="NCBI Taxonomy" id="1871336"/>
    <lineage>
        <taxon>Bacteria</taxon>
        <taxon>Bacillati</taxon>
        <taxon>Bacillota</taxon>
        <taxon>Clostridia</taxon>
        <taxon>Peptostreptococcales</taxon>
        <taxon>Filifactoraceae</taxon>
        <taxon>Criibacterium</taxon>
    </lineage>
</organism>
<dbReference type="EMBL" id="VJXW01000007">
    <property type="protein sequence ID" value="TRW26250.1"/>
    <property type="molecule type" value="Genomic_DNA"/>
</dbReference>
<dbReference type="Pfam" id="PF06252">
    <property type="entry name" value="GemA"/>
    <property type="match status" value="1"/>
</dbReference>
<dbReference type="OrthoDB" id="344687at2"/>
<name>A0A552V719_9FIRM</name>
<evidence type="ECO:0000313" key="1">
    <source>
        <dbReference type="EMBL" id="TRW26250.1"/>
    </source>
</evidence>